<dbReference type="SUPFAM" id="SSF56281">
    <property type="entry name" value="Metallo-hydrolase/oxidoreductase"/>
    <property type="match status" value="1"/>
</dbReference>
<sequence length="360" mass="41728">MKIKYIAHSTVLVEDKGVKILCDPWLEGETYYGSWAHYPPVDFSPEEYADIDYIYISHIHPDHLHHPTLKELDSDIPVFIHDFKWDYVKKNIERMGFDVNELSHGERHHLEGDLHLSIYASDDCNPEVCQKLFGCTWFGEDKAGEKKATEGSTYIDTMGVFDNEEEVLVNANDCRWPFTQRAARRVKRTFNGINCLLVQAGSAGIYPHFMINLSHEKMLSERERIIKESMEDVLGFVRTLSPDVVIPFASSVVLAGNLAERNLYHPTPSFSEAEKYYQDIAGESVQDATEMVLLNQGNFFDITTKEKSSEYEPIDKEKKWEYIRNELQERSYEYESEKYRHLRNSIIYLKVPSKTSTKNA</sequence>
<protein>
    <submittedName>
        <fullName evidence="2">MBL fold metallo-hydrolase</fullName>
    </submittedName>
</protein>
<dbReference type="GO" id="GO:0016787">
    <property type="term" value="F:hydrolase activity"/>
    <property type="evidence" value="ECO:0007669"/>
    <property type="project" value="UniProtKB-KW"/>
</dbReference>
<name>A0A9Q4C3X0_9EURY</name>
<accession>A0A9Q4C3X0</accession>
<dbReference type="Pfam" id="PF13483">
    <property type="entry name" value="Lactamase_B_3"/>
    <property type="match status" value="1"/>
</dbReference>
<dbReference type="InterPro" id="IPR036866">
    <property type="entry name" value="RibonucZ/Hydroxyglut_hydro"/>
</dbReference>
<evidence type="ECO:0000256" key="1">
    <source>
        <dbReference type="ARBA" id="ARBA00022801"/>
    </source>
</evidence>
<evidence type="ECO:0000313" key="2">
    <source>
        <dbReference type="EMBL" id="MCX2818627.1"/>
    </source>
</evidence>
<dbReference type="Gene3D" id="3.60.15.10">
    <property type="entry name" value="Ribonuclease Z/Hydroxyacylglutathione hydrolase-like"/>
    <property type="match status" value="1"/>
</dbReference>
<dbReference type="RefSeq" id="WP_266086472.1">
    <property type="nucleotide sequence ID" value="NZ_RKLV01000004.1"/>
</dbReference>
<dbReference type="EMBL" id="RKLV01000004">
    <property type="protein sequence ID" value="MCX2818627.1"/>
    <property type="molecule type" value="Genomic_DNA"/>
</dbReference>
<evidence type="ECO:0000313" key="3">
    <source>
        <dbReference type="Proteomes" id="UP001149411"/>
    </source>
</evidence>
<proteinExistence type="predicted"/>
<dbReference type="AlphaFoldDB" id="A0A9Q4C3X0"/>
<organism evidence="2 3">
    <name type="scientific">Halorutilus salinus</name>
    <dbReference type="NCBI Taxonomy" id="2487751"/>
    <lineage>
        <taxon>Archaea</taxon>
        <taxon>Methanobacteriati</taxon>
        <taxon>Methanobacteriota</taxon>
        <taxon>Stenosarchaea group</taxon>
        <taxon>Halobacteria</taxon>
        <taxon>Halorutilales</taxon>
        <taxon>Halorutilaceae</taxon>
        <taxon>Halorutilus</taxon>
    </lineage>
</organism>
<dbReference type="Proteomes" id="UP001149411">
    <property type="component" value="Unassembled WGS sequence"/>
</dbReference>
<comment type="caution">
    <text evidence="2">The sequence shown here is derived from an EMBL/GenBank/DDBJ whole genome shotgun (WGS) entry which is preliminary data.</text>
</comment>
<dbReference type="InterPro" id="IPR050114">
    <property type="entry name" value="UPF0173_UPF0282_UlaG_hydrolase"/>
</dbReference>
<dbReference type="PANTHER" id="PTHR43546">
    <property type="entry name" value="UPF0173 METAL-DEPENDENT HYDROLASE MJ1163-RELATED"/>
    <property type="match status" value="1"/>
</dbReference>
<dbReference type="PANTHER" id="PTHR43546:SF9">
    <property type="entry name" value="L-ASCORBATE-6-PHOSPHATE LACTONASE ULAG-RELATED"/>
    <property type="match status" value="1"/>
</dbReference>
<keyword evidence="3" id="KW-1185">Reference proteome</keyword>
<gene>
    <name evidence="2" type="ORF">EGH25_04580</name>
</gene>
<keyword evidence="1" id="KW-0378">Hydrolase</keyword>
<reference evidence="2" key="1">
    <citation type="submission" date="2022-09" db="EMBL/GenBank/DDBJ databases">
        <title>Haloadaptaus new haloarchaeum isolated from saline soil.</title>
        <authorList>
            <person name="Duran-Viseras A."/>
            <person name="Sanchez-Porro C."/>
            <person name="Ventosa A."/>
        </authorList>
    </citation>
    <scope>NUCLEOTIDE SEQUENCE</scope>
    <source>
        <strain evidence="2">F3-133</strain>
    </source>
</reference>